<organism evidence="1 2">
    <name type="scientific">Streptomyces fructofermentans</name>
    <dbReference type="NCBI Taxonomy" id="152141"/>
    <lineage>
        <taxon>Bacteria</taxon>
        <taxon>Bacillati</taxon>
        <taxon>Actinomycetota</taxon>
        <taxon>Actinomycetes</taxon>
        <taxon>Kitasatosporales</taxon>
        <taxon>Streptomycetaceae</taxon>
        <taxon>Streptomyces</taxon>
    </lineage>
</organism>
<dbReference type="AlphaFoldDB" id="A0A918KFX2"/>
<name>A0A918KFX2_9ACTN</name>
<reference evidence="1" key="2">
    <citation type="submission" date="2020-09" db="EMBL/GenBank/DDBJ databases">
        <authorList>
            <person name="Sun Q."/>
            <person name="Ohkuma M."/>
        </authorList>
    </citation>
    <scope>NUCLEOTIDE SEQUENCE</scope>
    <source>
        <strain evidence="1">JCM 4956</strain>
    </source>
</reference>
<dbReference type="RefSeq" id="WP_190035956.1">
    <property type="nucleotide sequence ID" value="NZ_BMWD01000008.1"/>
</dbReference>
<proteinExistence type="predicted"/>
<evidence type="ECO:0000313" key="2">
    <source>
        <dbReference type="Proteomes" id="UP000645555"/>
    </source>
</evidence>
<gene>
    <name evidence="1" type="ORF">GCM10010515_30040</name>
</gene>
<dbReference type="Proteomes" id="UP000645555">
    <property type="component" value="Unassembled WGS sequence"/>
</dbReference>
<protein>
    <submittedName>
        <fullName evidence="1">Uncharacterized protein</fullName>
    </submittedName>
</protein>
<reference evidence="1" key="1">
    <citation type="journal article" date="2014" name="Int. J. Syst. Evol. Microbiol.">
        <title>Complete genome sequence of Corynebacterium casei LMG S-19264T (=DSM 44701T), isolated from a smear-ripened cheese.</title>
        <authorList>
            <consortium name="US DOE Joint Genome Institute (JGI-PGF)"/>
            <person name="Walter F."/>
            <person name="Albersmeier A."/>
            <person name="Kalinowski J."/>
            <person name="Ruckert C."/>
        </authorList>
    </citation>
    <scope>NUCLEOTIDE SEQUENCE</scope>
    <source>
        <strain evidence="1">JCM 4956</strain>
    </source>
</reference>
<dbReference type="EMBL" id="BMWD01000008">
    <property type="protein sequence ID" value="GGX59927.1"/>
    <property type="molecule type" value="Genomic_DNA"/>
</dbReference>
<keyword evidence="2" id="KW-1185">Reference proteome</keyword>
<sequence length="157" mass="16198">MDGPLIPLARGATGFWTNGGTPLPSVDVVAFRTACHAAARSIRGRVARISGPGTARSFHTATITAAHGGGTVLCHGVLPAVAFTASPPRAGAPVTGFVRPPSWADPFAAAGFRLLEVAELTAPLAPAHTGGLGEAERSQVRHWNPGTAGELMFNWWD</sequence>
<evidence type="ECO:0000313" key="1">
    <source>
        <dbReference type="EMBL" id="GGX59927.1"/>
    </source>
</evidence>
<comment type="caution">
    <text evidence="1">The sequence shown here is derived from an EMBL/GenBank/DDBJ whole genome shotgun (WGS) entry which is preliminary data.</text>
</comment>
<accession>A0A918KFX2</accession>